<comment type="caution">
    <text evidence="1">The sequence shown here is derived from an EMBL/GenBank/DDBJ whole genome shotgun (WGS) entry which is preliminary data.</text>
</comment>
<keyword evidence="2" id="KW-1185">Reference proteome</keyword>
<dbReference type="Proteomes" id="UP001445732">
    <property type="component" value="Unassembled WGS sequence"/>
</dbReference>
<dbReference type="RefSeq" id="WP_349683390.1">
    <property type="nucleotide sequence ID" value="NZ_JBEGDD010000002.1"/>
</dbReference>
<evidence type="ECO:0000313" key="2">
    <source>
        <dbReference type="Proteomes" id="UP001445732"/>
    </source>
</evidence>
<name>A0ABV1NK51_9CAUL</name>
<accession>A0ABV1NK51</accession>
<proteinExistence type="predicted"/>
<dbReference type="EMBL" id="JBEGDD010000002">
    <property type="protein sequence ID" value="MEQ7154215.1"/>
    <property type="molecule type" value="Genomic_DNA"/>
</dbReference>
<organism evidence="1 2">
    <name type="scientific">Brevundimonas aurifodinae</name>
    <dbReference type="NCBI Taxonomy" id="1508312"/>
    <lineage>
        <taxon>Bacteria</taxon>
        <taxon>Pseudomonadati</taxon>
        <taxon>Pseudomonadota</taxon>
        <taxon>Alphaproteobacteria</taxon>
        <taxon>Caulobacterales</taxon>
        <taxon>Caulobacteraceae</taxon>
        <taxon>Brevundimonas</taxon>
    </lineage>
</organism>
<gene>
    <name evidence="1" type="ORF">ABN401_03195</name>
</gene>
<protein>
    <submittedName>
        <fullName evidence="1">Uncharacterized protein</fullName>
    </submittedName>
</protein>
<evidence type="ECO:0000313" key="1">
    <source>
        <dbReference type="EMBL" id="MEQ7154215.1"/>
    </source>
</evidence>
<reference evidence="1 2" key="1">
    <citation type="submission" date="2024-06" db="EMBL/GenBank/DDBJ databases">
        <title>Brevundimonas sp. C11.</title>
        <authorList>
            <person name="Maltman C."/>
        </authorList>
    </citation>
    <scope>NUCLEOTIDE SEQUENCE [LARGE SCALE GENOMIC DNA]</scope>
    <source>
        <strain evidence="1 2">C11</strain>
    </source>
</reference>
<sequence length="98" mass="10734">MDLHFPGAFDYRPTASACRPEAREEKGVAAIRTVGLDMVRRAAAHRHPLATSITFGIAPVVTFSKTSTSGRMWHPACSLADFARHTMILQVRAEELVA</sequence>